<accession>A0A3G7TWD2</accession>
<reference evidence="2 3" key="1">
    <citation type="submission" date="2018-03" db="EMBL/GenBank/DDBJ databases">
        <title>Diversity of phytobeneficial traits revealed by whole-genome analysis of worldwide-isolated phenazine-producing Pseudomonas spp.</title>
        <authorList>
            <person name="Biessy A."/>
            <person name="Novinscak A."/>
            <person name="Blom J."/>
            <person name="Leger G."/>
            <person name="Thomashow L.S."/>
            <person name="Cazorla F.M."/>
            <person name="Josic D."/>
            <person name="Filion M."/>
        </authorList>
    </citation>
    <scope>NUCLEOTIDE SEQUENCE [LARGE SCALE GENOMIC DNA]</scope>
    <source>
        <strain evidence="2 3">B25</strain>
    </source>
</reference>
<proteinExistence type="predicted"/>
<protein>
    <submittedName>
        <fullName evidence="2">Uncharacterized protein</fullName>
    </submittedName>
</protein>
<gene>
    <name evidence="2" type="ORF">C4K04_5795</name>
</gene>
<evidence type="ECO:0000313" key="2">
    <source>
        <dbReference type="EMBL" id="AZE51433.1"/>
    </source>
</evidence>
<dbReference type="EMBL" id="CP027753">
    <property type="protein sequence ID" value="AZE51433.1"/>
    <property type="molecule type" value="Genomic_DNA"/>
</dbReference>
<evidence type="ECO:0000313" key="3">
    <source>
        <dbReference type="Proteomes" id="UP000268048"/>
    </source>
</evidence>
<name>A0A3G7TWD2_9PSED</name>
<dbReference type="Proteomes" id="UP000268048">
    <property type="component" value="Chromosome"/>
</dbReference>
<organism evidence="2 3">
    <name type="scientific">Pseudomonas chlororaphis</name>
    <dbReference type="NCBI Taxonomy" id="587753"/>
    <lineage>
        <taxon>Bacteria</taxon>
        <taxon>Pseudomonadati</taxon>
        <taxon>Pseudomonadota</taxon>
        <taxon>Gammaproteobacteria</taxon>
        <taxon>Pseudomonadales</taxon>
        <taxon>Pseudomonadaceae</taxon>
        <taxon>Pseudomonas</taxon>
    </lineage>
</organism>
<evidence type="ECO:0000256" key="1">
    <source>
        <dbReference type="SAM" id="MobiDB-lite"/>
    </source>
</evidence>
<sequence>MGHCKASARNFPCRKARNGDRRSTRAPSPDPGQKIALPIRSASAAHLPHPPMSASVAPV</sequence>
<dbReference type="AlphaFoldDB" id="A0A3G7TWD2"/>
<feature type="region of interest" description="Disordered" evidence="1">
    <location>
        <begin position="1"/>
        <end position="35"/>
    </location>
</feature>